<keyword evidence="3" id="KW-1185">Reference proteome</keyword>
<evidence type="ECO:0000313" key="3">
    <source>
        <dbReference type="Proteomes" id="UP000235672"/>
    </source>
</evidence>
<dbReference type="Proteomes" id="UP000235672">
    <property type="component" value="Unassembled WGS sequence"/>
</dbReference>
<dbReference type="OrthoDB" id="1854502at2759"/>
<dbReference type="AlphaFoldDB" id="A0A2J6Q4W3"/>
<dbReference type="Gene3D" id="1.25.40.20">
    <property type="entry name" value="Ankyrin repeat-containing domain"/>
    <property type="match status" value="1"/>
</dbReference>
<dbReference type="EMBL" id="KZ613481">
    <property type="protein sequence ID" value="PMD21320.1"/>
    <property type="molecule type" value="Genomic_DNA"/>
</dbReference>
<evidence type="ECO:0000313" key="2">
    <source>
        <dbReference type="EMBL" id="PMD21320.1"/>
    </source>
</evidence>
<sequence>MACSIPTAPALPELVLAASSLHKRAEQILKLSQFCQLCLRNPDRTFTQPEYHAVEKFVDKAFNLTQTLSRPEKNEQSRLLSQACLNFAQAAFGKTHYTTAEVYFRKASNLALDMSNMIPAGGDSKDAFSMIATCSFHLKKFKDGENAIIALRTFPDVSLEDTIRSLEAYSSPTAGDHLSVEIHQEMLRKVYYGGLLQYSPRTSGKEESDEGRVENLRGLCPIKAALGLEEITRSLNGRRHHQGKTNPQDLLFFAVNDNSCAALDLLLTAWSPSSYLHHIPESSRVHGVGPWVPDKVMCLHGCLHEAARRRNIEMVETLINAGASIYGRNGEGRNPYEMLCARDSKFHGLRTQFFSIFWDGERE</sequence>
<proteinExistence type="predicted"/>
<organism evidence="2 3">
    <name type="scientific">Hyaloscypha hepaticicola</name>
    <dbReference type="NCBI Taxonomy" id="2082293"/>
    <lineage>
        <taxon>Eukaryota</taxon>
        <taxon>Fungi</taxon>
        <taxon>Dikarya</taxon>
        <taxon>Ascomycota</taxon>
        <taxon>Pezizomycotina</taxon>
        <taxon>Leotiomycetes</taxon>
        <taxon>Helotiales</taxon>
        <taxon>Hyaloscyphaceae</taxon>
        <taxon>Hyaloscypha</taxon>
    </lineage>
</organism>
<dbReference type="PROSITE" id="PS50088">
    <property type="entry name" value="ANK_REPEAT"/>
    <property type="match status" value="1"/>
</dbReference>
<protein>
    <submittedName>
        <fullName evidence="2">Uncharacterized protein</fullName>
    </submittedName>
</protein>
<feature type="repeat" description="ANK" evidence="1">
    <location>
        <begin position="303"/>
        <end position="330"/>
    </location>
</feature>
<dbReference type="SUPFAM" id="SSF140860">
    <property type="entry name" value="Pseudo ankyrin repeat-like"/>
    <property type="match status" value="1"/>
</dbReference>
<keyword evidence="1" id="KW-0040">ANK repeat</keyword>
<dbReference type="InterPro" id="IPR002110">
    <property type="entry name" value="Ankyrin_rpt"/>
</dbReference>
<accession>A0A2J6Q4W3</accession>
<gene>
    <name evidence="2" type="ORF">NA56DRAFT_703496</name>
</gene>
<evidence type="ECO:0000256" key="1">
    <source>
        <dbReference type="PROSITE-ProRule" id="PRU00023"/>
    </source>
</evidence>
<reference evidence="2 3" key="1">
    <citation type="submission" date="2016-05" db="EMBL/GenBank/DDBJ databases">
        <title>A degradative enzymes factory behind the ericoid mycorrhizal symbiosis.</title>
        <authorList>
            <consortium name="DOE Joint Genome Institute"/>
            <person name="Martino E."/>
            <person name="Morin E."/>
            <person name="Grelet G."/>
            <person name="Kuo A."/>
            <person name="Kohler A."/>
            <person name="Daghino S."/>
            <person name="Barry K."/>
            <person name="Choi C."/>
            <person name="Cichocki N."/>
            <person name="Clum A."/>
            <person name="Copeland A."/>
            <person name="Hainaut M."/>
            <person name="Haridas S."/>
            <person name="Labutti K."/>
            <person name="Lindquist E."/>
            <person name="Lipzen A."/>
            <person name="Khouja H.-R."/>
            <person name="Murat C."/>
            <person name="Ohm R."/>
            <person name="Olson A."/>
            <person name="Spatafora J."/>
            <person name="Veneault-Fourrey C."/>
            <person name="Henrissat B."/>
            <person name="Grigoriev I."/>
            <person name="Martin F."/>
            <person name="Perotto S."/>
        </authorList>
    </citation>
    <scope>NUCLEOTIDE SEQUENCE [LARGE SCALE GENOMIC DNA]</scope>
    <source>
        <strain evidence="2 3">UAMH 7357</strain>
    </source>
</reference>
<name>A0A2J6Q4W3_9HELO</name>
<dbReference type="InterPro" id="IPR036770">
    <property type="entry name" value="Ankyrin_rpt-contain_sf"/>
</dbReference>